<evidence type="ECO:0000256" key="3">
    <source>
        <dbReference type="ARBA" id="ARBA00022763"/>
    </source>
</evidence>
<dbReference type="InterPro" id="IPR005122">
    <property type="entry name" value="Uracil-DNA_glycosylase-like"/>
</dbReference>
<evidence type="ECO:0000256" key="4">
    <source>
        <dbReference type="ARBA" id="ARBA00022801"/>
    </source>
</evidence>
<dbReference type="PANTHER" id="PTHR33693:SF3">
    <property type="entry name" value="TYPE-5 URACIL-DNA GLYCOSYLASE"/>
    <property type="match status" value="1"/>
</dbReference>
<evidence type="ECO:0000256" key="5">
    <source>
        <dbReference type="ARBA" id="ARBA00023004"/>
    </source>
</evidence>
<keyword evidence="3" id="KW-0227">DNA damage</keyword>
<keyword evidence="4" id="KW-0378">Hydrolase</keyword>
<dbReference type="GO" id="GO:0006281">
    <property type="term" value="P:DNA repair"/>
    <property type="evidence" value="ECO:0007669"/>
    <property type="project" value="UniProtKB-KW"/>
</dbReference>
<accession>A0A0F8VYR5</accession>
<dbReference type="SMART" id="SM00986">
    <property type="entry name" value="UDG"/>
    <property type="match status" value="1"/>
</dbReference>
<name>A0A0F8VYR5_9ZZZZ</name>
<evidence type="ECO:0000256" key="1">
    <source>
        <dbReference type="ARBA" id="ARBA00022485"/>
    </source>
</evidence>
<dbReference type="GO" id="GO:0051539">
    <property type="term" value="F:4 iron, 4 sulfur cluster binding"/>
    <property type="evidence" value="ECO:0007669"/>
    <property type="project" value="UniProtKB-KW"/>
</dbReference>
<protein>
    <recommendedName>
        <fullName evidence="8">Uracil-DNA glycosylase-like domain-containing protein</fullName>
    </recommendedName>
</protein>
<dbReference type="InterPro" id="IPR051536">
    <property type="entry name" value="UDG_Type-4/5"/>
</dbReference>
<evidence type="ECO:0000259" key="8">
    <source>
        <dbReference type="SMART" id="SM00986"/>
    </source>
</evidence>
<evidence type="ECO:0000256" key="2">
    <source>
        <dbReference type="ARBA" id="ARBA00022723"/>
    </source>
</evidence>
<comment type="caution">
    <text evidence="9">The sequence shown here is derived from an EMBL/GenBank/DDBJ whole genome shotgun (WGS) entry which is preliminary data.</text>
</comment>
<dbReference type="GO" id="GO:0046872">
    <property type="term" value="F:metal ion binding"/>
    <property type="evidence" value="ECO:0007669"/>
    <property type="project" value="UniProtKB-KW"/>
</dbReference>
<dbReference type="PANTHER" id="PTHR33693">
    <property type="entry name" value="TYPE-5 URACIL-DNA GLYCOSYLASE"/>
    <property type="match status" value="1"/>
</dbReference>
<keyword evidence="5" id="KW-0408">Iron</keyword>
<dbReference type="EMBL" id="LAZR01068511">
    <property type="protein sequence ID" value="KKK49497.1"/>
    <property type="molecule type" value="Genomic_DNA"/>
</dbReference>
<dbReference type="GO" id="GO:0097506">
    <property type="term" value="F:deaminated base DNA N-glycosylase activity"/>
    <property type="evidence" value="ECO:0007669"/>
    <property type="project" value="UniProtKB-ARBA"/>
</dbReference>
<keyword evidence="6" id="KW-0411">Iron-sulfur</keyword>
<keyword evidence="7" id="KW-0234">DNA repair</keyword>
<keyword evidence="1" id="KW-0004">4Fe-4S</keyword>
<gene>
    <name evidence="9" type="ORF">LCGC14_3134460</name>
</gene>
<dbReference type="SUPFAM" id="SSF52141">
    <property type="entry name" value="Uracil-DNA glycosylase-like"/>
    <property type="match status" value="1"/>
</dbReference>
<keyword evidence="2" id="KW-0479">Metal-binding</keyword>
<sequence length="282" mass="30925">MISFQLCIHENLEIGETKTCLDCKGQWDLDDSLISKYPGCDCKNCPFINDPFVPPDGPPDAEALFVGMTPAFYEVKQGRPFAGPSGSLFDGALEYAGMHRSEVGADNSTLCSGVKPRQGDPPTAAIYACRGHILESMKSSRVVVPMGNAALRSVTGRPETTGISSYAGATFRQDDNIIMPLIHPSFYLPSNDGSRPQSPDMFKDYLDSMELLAYILRSNSLPSDTTIATKVFTDAQECVKWLDGLEDQEVMAVDLETDYPDPIRATRLGTYFFPTQAPPRLE</sequence>
<dbReference type="Gene3D" id="3.40.470.10">
    <property type="entry name" value="Uracil-DNA glycosylase-like domain"/>
    <property type="match status" value="1"/>
</dbReference>
<dbReference type="InterPro" id="IPR036895">
    <property type="entry name" value="Uracil-DNA_glycosylase-like_sf"/>
</dbReference>
<evidence type="ECO:0000256" key="7">
    <source>
        <dbReference type="ARBA" id="ARBA00023204"/>
    </source>
</evidence>
<dbReference type="SMART" id="SM00987">
    <property type="entry name" value="UreE_C"/>
    <property type="match status" value="1"/>
</dbReference>
<dbReference type="Pfam" id="PF03167">
    <property type="entry name" value="UDG"/>
    <property type="match status" value="1"/>
</dbReference>
<organism evidence="9">
    <name type="scientific">marine sediment metagenome</name>
    <dbReference type="NCBI Taxonomy" id="412755"/>
    <lineage>
        <taxon>unclassified sequences</taxon>
        <taxon>metagenomes</taxon>
        <taxon>ecological metagenomes</taxon>
    </lineage>
</organism>
<feature type="domain" description="Uracil-DNA glycosylase-like" evidence="8">
    <location>
        <begin position="54"/>
        <end position="206"/>
    </location>
</feature>
<proteinExistence type="predicted"/>
<evidence type="ECO:0000256" key="6">
    <source>
        <dbReference type="ARBA" id="ARBA00023014"/>
    </source>
</evidence>
<reference evidence="9" key="1">
    <citation type="journal article" date="2015" name="Nature">
        <title>Complex archaea that bridge the gap between prokaryotes and eukaryotes.</title>
        <authorList>
            <person name="Spang A."/>
            <person name="Saw J.H."/>
            <person name="Jorgensen S.L."/>
            <person name="Zaremba-Niedzwiedzka K."/>
            <person name="Martijn J."/>
            <person name="Lind A.E."/>
            <person name="van Eijk R."/>
            <person name="Schleper C."/>
            <person name="Guy L."/>
            <person name="Ettema T.J."/>
        </authorList>
    </citation>
    <scope>NUCLEOTIDE SEQUENCE</scope>
</reference>
<dbReference type="AlphaFoldDB" id="A0A0F8VYR5"/>
<evidence type="ECO:0000313" key="9">
    <source>
        <dbReference type="EMBL" id="KKK49497.1"/>
    </source>
</evidence>